<reference evidence="1 2" key="1">
    <citation type="submission" date="2017-03" db="EMBL/GenBank/DDBJ databases">
        <title>Paenibacillus larvae genome sequencing.</title>
        <authorList>
            <person name="Dingman D.W."/>
        </authorList>
    </citation>
    <scope>NUCLEOTIDE SEQUENCE [LARGE SCALE GENOMIC DNA]</scope>
    <source>
        <strain evidence="1 2">SAG 10367</strain>
    </source>
</reference>
<sequence>MACPLIAKDKAQLGRLAAQIFGFSGFLLYSRLISNAKRIPLLPVRLNAILINKRETALEPNPVQGLFFTCLIGK</sequence>
<evidence type="ECO:0000313" key="1">
    <source>
        <dbReference type="EMBL" id="ARF68258.1"/>
    </source>
</evidence>
<proteinExistence type="predicted"/>
<dbReference type="Proteomes" id="UP000192727">
    <property type="component" value="Chromosome"/>
</dbReference>
<protein>
    <submittedName>
        <fullName evidence="1">Uncharacterized protein</fullName>
    </submittedName>
</protein>
<accession>A0A1U9YN52</accession>
<dbReference type="AlphaFoldDB" id="A0A1U9YN52"/>
<organism evidence="1 2">
    <name type="scientific">Paenibacillus larvae subsp. pulvifaciens</name>
    <dbReference type="NCBI Taxonomy" id="1477"/>
    <lineage>
        <taxon>Bacteria</taxon>
        <taxon>Bacillati</taxon>
        <taxon>Bacillota</taxon>
        <taxon>Bacilli</taxon>
        <taxon>Bacillales</taxon>
        <taxon>Paenibacillaceae</taxon>
        <taxon>Paenibacillus</taxon>
    </lineage>
</organism>
<dbReference type="EMBL" id="CP020557">
    <property type="protein sequence ID" value="ARF68258.1"/>
    <property type="molecule type" value="Genomic_DNA"/>
</dbReference>
<evidence type="ECO:0000313" key="2">
    <source>
        <dbReference type="Proteomes" id="UP000192727"/>
    </source>
</evidence>
<name>A0A1U9YN52_9BACL</name>
<gene>
    <name evidence="1" type="ORF">B7C51_11225</name>
</gene>